<dbReference type="Pfam" id="PF01391">
    <property type="entry name" value="Collagen"/>
    <property type="match status" value="2"/>
</dbReference>
<feature type="compositionally biased region" description="Gly residues" evidence="2">
    <location>
        <begin position="206"/>
        <end position="215"/>
    </location>
</feature>
<evidence type="ECO:0000256" key="3">
    <source>
        <dbReference type="SAM" id="Phobius"/>
    </source>
</evidence>
<comment type="caution">
    <text evidence="4">The sequence shown here is derived from an EMBL/GenBank/DDBJ whole genome shotgun (WGS) entry which is preliminary data.</text>
</comment>
<sequence length="342" mass="34823">MQQSPKDKRQMSNPEICCAWATEPSSEPPFHERINTASLLLNSHYGIGSESGMNVKGVAYASIALSISATMMVLLLASRLSTKLDEISGEMEQDMNEFREMEKKATFHVRVSRAAWRPTYRRYRQASGECQCRSDNSCPPGPSGQPGQRGEDGSPGTPGPRGAPGLPGNFPAITTDPRGQCRYRGAIMTSCPNGPPGPPGPPGQAGLPGVGGPNGSPGESGSLSSQGPPGEAGVAGEAGRPGQPGMPGDRGENGTQGSKGPNGPPGQPGPPGENGAPGIPGAPGNEPKAAVPGPTGPPGQPGEAGMPGTPGTPGQPGGPGKDAHYCPCPRRARARVGRKKKV</sequence>
<feature type="region of interest" description="Disordered" evidence="2">
    <location>
        <begin position="128"/>
        <end position="342"/>
    </location>
</feature>
<dbReference type="PANTHER" id="PTHR24637:SF421">
    <property type="entry name" value="CUTICLE COLLAGEN DPY-2"/>
    <property type="match status" value="1"/>
</dbReference>
<protein>
    <recommendedName>
        <fullName evidence="6">Collagen triple helix repeat protein</fullName>
    </recommendedName>
</protein>
<feature type="compositionally biased region" description="Pro residues" evidence="2">
    <location>
        <begin position="262"/>
        <end position="271"/>
    </location>
</feature>
<keyword evidence="5" id="KW-1185">Reference proteome</keyword>
<keyword evidence="3" id="KW-0812">Transmembrane</keyword>
<dbReference type="InterPro" id="IPR008160">
    <property type="entry name" value="Collagen"/>
</dbReference>
<evidence type="ECO:0000256" key="1">
    <source>
        <dbReference type="ARBA" id="ARBA00022737"/>
    </source>
</evidence>
<evidence type="ECO:0000313" key="5">
    <source>
        <dbReference type="Proteomes" id="UP001303046"/>
    </source>
</evidence>
<dbReference type="PANTHER" id="PTHR24637">
    <property type="entry name" value="COLLAGEN"/>
    <property type="match status" value="1"/>
</dbReference>
<evidence type="ECO:0000313" key="4">
    <source>
        <dbReference type="EMBL" id="KAK6737867.1"/>
    </source>
</evidence>
<feature type="transmembrane region" description="Helical" evidence="3">
    <location>
        <begin position="58"/>
        <end position="77"/>
    </location>
</feature>
<feature type="compositionally biased region" description="Low complexity" evidence="2">
    <location>
        <begin position="273"/>
        <end position="293"/>
    </location>
</feature>
<gene>
    <name evidence="4" type="primary">Necator_chrII.g7943</name>
    <name evidence="4" type="ORF">RB195_020149</name>
</gene>
<evidence type="ECO:0008006" key="6">
    <source>
        <dbReference type="Google" id="ProtNLM"/>
    </source>
</evidence>
<accession>A0ABR1CHG8</accession>
<organism evidence="4 5">
    <name type="scientific">Necator americanus</name>
    <name type="common">Human hookworm</name>
    <dbReference type="NCBI Taxonomy" id="51031"/>
    <lineage>
        <taxon>Eukaryota</taxon>
        <taxon>Metazoa</taxon>
        <taxon>Ecdysozoa</taxon>
        <taxon>Nematoda</taxon>
        <taxon>Chromadorea</taxon>
        <taxon>Rhabditida</taxon>
        <taxon>Rhabditina</taxon>
        <taxon>Rhabditomorpha</taxon>
        <taxon>Strongyloidea</taxon>
        <taxon>Ancylostomatidae</taxon>
        <taxon>Bunostominae</taxon>
        <taxon>Necator</taxon>
    </lineage>
</organism>
<feature type="compositionally biased region" description="Pro residues" evidence="2">
    <location>
        <begin position="193"/>
        <end position="202"/>
    </location>
</feature>
<reference evidence="4 5" key="1">
    <citation type="submission" date="2023-08" db="EMBL/GenBank/DDBJ databases">
        <title>A Necator americanus chromosomal reference genome.</title>
        <authorList>
            <person name="Ilik V."/>
            <person name="Petrzelkova K.J."/>
            <person name="Pardy F."/>
            <person name="Fuh T."/>
            <person name="Niatou-Singa F.S."/>
            <person name="Gouil Q."/>
            <person name="Baker L."/>
            <person name="Ritchie M.E."/>
            <person name="Jex A.R."/>
            <person name="Gazzola D."/>
            <person name="Li H."/>
            <person name="Toshio Fujiwara R."/>
            <person name="Zhan B."/>
            <person name="Aroian R.V."/>
            <person name="Pafco B."/>
            <person name="Schwarz E.M."/>
        </authorList>
    </citation>
    <scope>NUCLEOTIDE SEQUENCE [LARGE SCALE GENOMIC DNA]</scope>
    <source>
        <strain evidence="4 5">Aroian</strain>
        <tissue evidence="4">Whole animal</tissue>
    </source>
</reference>
<name>A0ABR1CHG8_NECAM</name>
<dbReference type="EMBL" id="JAVFWL010000002">
    <property type="protein sequence ID" value="KAK6737867.1"/>
    <property type="molecule type" value="Genomic_DNA"/>
</dbReference>
<evidence type="ECO:0000256" key="2">
    <source>
        <dbReference type="SAM" id="MobiDB-lite"/>
    </source>
</evidence>
<dbReference type="Proteomes" id="UP001303046">
    <property type="component" value="Unassembled WGS sequence"/>
</dbReference>
<keyword evidence="3" id="KW-0472">Membrane</keyword>
<keyword evidence="1" id="KW-0677">Repeat</keyword>
<keyword evidence="3" id="KW-1133">Transmembrane helix</keyword>
<feature type="compositionally biased region" description="Low complexity" evidence="2">
    <location>
        <begin position="216"/>
        <end position="241"/>
    </location>
</feature>
<proteinExistence type="predicted"/>
<feature type="compositionally biased region" description="Basic residues" evidence="2">
    <location>
        <begin position="330"/>
        <end position="342"/>
    </location>
</feature>